<sequence>MLPSITLFLSLLLFSSVAAVPPQRRDPLHIPFFRRNVKRSSSDIVDRYAAASQHLREKYGYGSSPPSRRASTTDIGITNQGADTSYFVQMSVGTPGQTLALVLDTGSSDLWFATTGCAGCAPGTPLFNPAGSTTFQTGTASISLTYGSGQAAGVISRDTVTMGPYTVDPQIFVAVDTVSSGLIDGELDGILGLAFEGIANTAAVPFWEALIDNNLLTSPEFSFFLTRFVNDTAATNEEPGGVFTLGGTNSSLFQGTIDFQPFTSPSPAGTFWLQTVSGVLVNGKSVAIGAAGSNSAAIDTGTTLVGAPTAAVNAIWGAVSGATPLSGNLSGFWSYPCSTQLTVSLSFGGPSWPISPGDLNLGTVTNGKCLGAIFDITAGSSIKPQADTPAWIVGDTFLKNVYSVFRANPPAVGFAQLSALSGSSGAPGPVVGTSRATGSQPLSTGGANAAQPTASLGAAGSIATCALVLLMTTTYMLIA</sequence>
<evidence type="ECO:0000313" key="1">
    <source>
        <dbReference type="EMBL" id="KAI9447160.1"/>
    </source>
</evidence>
<keyword evidence="1" id="KW-0378">Hydrolase</keyword>
<accession>A0ACC0TUH6</accession>
<dbReference type="Proteomes" id="UP001207468">
    <property type="component" value="Unassembled WGS sequence"/>
</dbReference>
<evidence type="ECO:0000313" key="2">
    <source>
        <dbReference type="Proteomes" id="UP001207468"/>
    </source>
</evidence>
<reference evidence="1" key="1">
    <citation type="submission" date="2021-03" db="EMBL/GenBank/DDBJ databases">
        <title>Evolutionary priming and transition to the ectomycorrhizal habit in an iconic lineage of mushroom-forming fungi: is preadaptation a requirement?</title>
        <authorList>
            <consortium name="DOE Joint Genome Institute"/>
            <person name="Looney B.P."/>
            <person name="Miyauchi S."/>
            <person name="Morin E."/>
            <person name="Drula E."/>
            <person name="Courty P.E."/>
            <person name="Chicoki N."/>
            <person name="Fauchery L."/>
            <person name="Kohler A."/>
            <person name="Kuo A."/>
            <person name="LaButti K."/>
            <person name="Pangilinan J."/>
            <person name="Lipzen A."/>
            <person name="Riley R."/>
            <person name="Andreopoulos W."/>
            <person name="He G."/>
            <person name="Johnson J."/>
            <person name="Barry K.W."/>
            <person name="Grigoriev I.V."/>
            <person name="Nagy L."/>
            <person name="Hibbett D."/>
            <person name="Henrissat B."/>
            <person name="Matheny P.B."/>
            <person name="Labbe J."/>
            <person name="Martin A.F."/>
        </authorList>
    </citation>
    <scope>NUCLEOTIDE SEQUENCE</scope>
    <source>
        <strain evidence="1">BPL698</strain>
    </source>
</reference>
<keyword evidence="1" id="KW-0645">Protease</keyword>
<protein>
    <submittedName>
        <fullName evidence="1">Acid protease</fullName>
    </submittedName>
</protein>
<name>A0ACC0TUH6_9AGAM</name>
<organism evidence="1 2">
    <name type="scientific">Russula earlei</name>
    <dbReference type="NCBI Taxonomy" id="71964"/>
    <lineage>
        <taxon>Eukaryota</taxon>
        <taxon>Fungi</taxon>
        <taxon>Dikarya</taxon>
        <taxon>Basidiomycota</taxon>
        <taxon>Agaricomycotina</taxon>
        <taxon>Agaricomycetes</taxon>
        <taxon>Russulales</taxon>
        <taxon>Russulaceae</taxon>
        <taxon>Russula</taxon>
    </lineage>
</organism>
<keyword evidence="2" id="KW-1185">Reference proteome</keyword>
<proteinExistence type="predicted"/>
<dbReference type="EMBL" id="JAGFNK010000601">
    <property type="protein sequence ID" value="KAI9447160.1"/>
    <property type="molecule type" value="Genomic_DNA"/>
</dbReference>
<gene>
    <name evidence="1" type="ORF">F5148DRAFT_1252328</name>
</gene>
<comment type="caution">
    <text evidence="1">The sequence shown here is derived from an EMBL/GenBank/DDBJ whole genome shotgun (WGS) entry which is preliminary data.</text>
</comment>